<dbReference type="Proteomes" id="UP000581135">
    <property type="component" value="Unassembled WGS sequence"/>
</dbReference>
<dbReference type="AlphaFoldDB" id="A0A839SV27"/>
<evidence type="ECO:0000313" key="2">
    <source>
        <dbReference type="Proteomes" id="UP000581135"/>
    </source>
</evidence>
<reference evidence="1 2" key="1">
    <citation type="submission" date="2020-08" db="EMBL/GenBank/DDBJ databases">
        <title>Genomic Encyclopedia of Type Strains, Phase III (KMG-III): the genomes of soil and plant-associated and newly described type strains.</title>
        <authorList>
            <person name="Whitman W."/>
        </authorList>
    </citation>
    <scope>NUCLEOTIDE SEQUENCE [LARGE SCALE GENOMIC DNA]</scope>
    <source>
        <strain evidence="1 2">CECT 8803</strain>
    </source>
</reference>
<keyword evidence="2" id="KW-1185">Reference proteome</keyword>
<dbReference type="EMBL" id="JACHXA010000009">
    <property type="protein sequence ID" value="MBB3066651.1"/>
    <property type="molecule type" value="Genomic_DNA"/>
</dbReference>
<evidence type="ECO:0000313" key="1">
    <source>
        <dbReference type="EMBL" id="MBB3066651.1"/>
    </source>
</evidence>
<gene>
    <name evidence="1" type="ORF">FHR98_002959</name>
</gene>
<comment type="caution">
    <text evidence="1">The sequence shown here is derived from an EMBL/GenBank/DDBJ whole genome shotgun (WGS) entry which is preliminary data.</text>
</comment>
<name>A0A839SV27_9PROT</name>
<sequence>MTASKAFILQVTKATWTLREGAHLVHMKDPESEPAKINPNSSDVVSRTYFWLKKQYKKGLLIAVDGDAKNPKFSPGTLMRSLETHDHYVSREVRRIYDAAHANAGHVESNAQVKETYVAAAMALWKDKPNLPAARMARVLSQANSSFLAPRSENTIRKWLRGHGLCKVGRPPKQLNSGDPAFDLEEVLTTLEEN</sequence>
<organism evidence="1 2">
    <name type="scientific">Limibacillus halophilus</name>
    <dbReference type="NCBI Taxonomy" id="1579333"/>
    <lineage>
        <taxon>Bacteria</taxon>
        <taxon>Pseudomonadati</taxon>
        <taxon>Pseudomonadota</taxon>
        <taxon>Alphaproteobacteria</taxon>
        <taxon>Rhodospirillales</taxon>
        <taxon>Rhodovibrionaceae</taxon>
        <taxon>Limibacillus</taxon>
    </lineage>
</organism>
<accession>A0A839SV27</accession>
<dbReference type="RefSeq" id="WP_183417476.1">
    <property type="nucleotide sequence ID" value="NZ_JACHXA010000009.1"/>
</dbReference>
<proteinExistence type="predicted"/>
<protein>
    <submittedName>
        <fullName evidence="1">Uncharacterized protein</fullName>
    </submittedName>
</protein>